<reference evidence="18 19" key="1">
    <citation type="submission" date="2020-06" db="EMBL/GenBank/DDBJ databases">
        <authorList>
            <consortium name="Wellcome Sanger Institute Data Sharing"/>
        </authorList>
    </citation>
    <scope>NUCLEOTIDE SEQUENCE [LARGE SCALE GENOMIC DNA]</scope>
</reference>
<dbReference type="PRINTS" id="PR00463">
    <property type="entry name" value="EP450I"/>
</dbReference>
<evidence type="ECO:0000256" key="2">
    <source>
        <dbReference type="ARBA" id="ARBA00004174"/>
    </source>
</evidence>
<dbReference type="GO" id="GO:0034653">
    <property type="term" value="P:retinoic acid catabolic process"/>
    <property type="evidence" value="ECO:0007669"/>
    <property type="project" value="UniProtKB-ARBA"/>
</dbReference>
<gene>
    <name evidence="18" type="primary">CYP26A1</name>
</gene>
<keyword evidence="7" id="KW-0256">Endoplasmic reticulum</keyword>
<evidence type="ECO:0000256" key="16">
    <source>
        <dbReference type="PIRSR" id="PIRSR602401-1"/>
    </source>
</evidence>
<organism evidence="18 19">
    <name type="scientific">Denticeps clupeoides</name>
    <name type="common">denticle herring</name>
    <dbReference type="NCBI Taxonomy" id="299321"/>
    <lineage>
        <taxon>Eukaryota</taxon>
        <taxon>Metazoa</taxon>
        <taxon>Chordata</taxon>
        <taxon>Craniata</taxon>
        <taxon>Vertebrata</taxon>
        <taxon>Euteleostomi</taxon>
        <taxon>Actinopterygii</taxon>
        <taxon>Neopterygii</taxon>
        <taxon>Teleostei</taxon>
        <taxon>Clupei</taxon>
        <taxon>Clupeiformes</taxon>
        <taxon>Denticipitoidei</taxon>
        <taxon>Denticipitidae</taxon>
        <taxon>Denticeps</taxon>
    </lineage>
</organism>
<proteinExistence type="inferred from homology"/>
<dbReference type="RefSeq" id="XP_028825448.1">
    <property type="nucleotide sequence ID" value="XM_028969615.1"/>
</dbReference>
<dbReference type="AlphaFoldDB" id="A0AAY4AAT1"/>
<keyword evidence="9 17" id="KW-0560">Oxidoreductase</keyword>
<evidence type="ECO:0000256" key="12">
    <source>
        <dbReference type="ARBA" id="ARBA00023098"/>
    </source>
</evidence>
<feature type="binding site" description="axial binding residue" evidence="16">
    <location>
        <position position="436"/>
    </location>
    <ligand>
        <name>heme</name>
        <dbReference type="ChEBI" id="CHEBI:30413"/>
    </ligand>
    <ligandPart>
        <name>Fe</name>
        <dbReference type="ChEBI" id="CHEBI:18248"/>
    </ligandPart>
</feature>
<protein>
    <recommendedName>
        <fullName evidence="14">Cytochrome P450 26A1</fullName>
    </recommendedName>
</protein>
<keyword evidence="6 16" id="KW-0479">Metal-binding</keyword>
<dbReference type="InterPro" id="IPR001128">
    <property type="entry name" value="Cyt_P450"/>
</dbReference>
<dbReference type="GeneTree" id="ENSGT00800000124060"/>
<evidence type="ECO:0000256" key="15">
    <source>
        <dbReference type="ARBA" id="ARBA00049389"/>
    </source>
</evidence>
<evidence type="ECO:0000256" key="6">
    <source>
        <dbReference type="ARBA" id="ARBA00022723"/>
    </source>
</evidence>
<dbReference type="GeneID" id="114784319"/>
<evidence type="ECO:0000256" key="7">
    <source>
        <dbReference type="ARBA" id="ARBA00022824"/>
    </source>
</evidence>
<dbReference type="InterPro" id="IPR036396">
    <property type="entry name" value="Cyt_P450_sf"/>
</dbReference>
<dbReference type="Proteomes" id="UP000694580">
    <property type="component" value="Chromosome 2"/>
</dbReference>
<evidence type="ECO:0000256" key="13">
    <source>
        <dbReference type="ARBA" id="ARBA00023136"/>
    </source>
</evidence>
<dbReference type="PANTHER" id="PTHR24286:SF101">
    <property type="entry name" value="CYTOCHROME P450 26A1"/>
    <property type="match status" value="1"/>
</dbReference>
<dbReference type="FunFam" id="1.10.630.10:FF:000041">
    <property type="entry name" value="Cytochrome P450 26A1 isoform 1"/>
    <property type="match status" value="1"/>
</dbReference>
<sequence>MGLYTLAVTLLCTVLLPVLLLLAAAKLWEVLVVRGRDPACPSPLPPGTMGMPFIGETLQLILQRRKFLRMKRQKYGFIYKTHLFGNPTVRVMGADNVRQILLGEHRLVSVQWPASVRTILGSDTLSNVHGAQHRNKKKAVVRAFSREALQHYVPVIQEEVRGALRDWLRRDPCVLVYLEMKRLMFRIAMRILLGFEPDQIRTDEQELVEAFEEMIKNLFSLPIDVPFSGLYRGLKARNFIHSKIEENIKKKIQDDDCERKHKDALQLLIENCRRSGEPFSVQAIKEAATELLFGGHETTASTATSLVMFLGLHSEVVEKVREELQEKEEMGLYSPGKTLTMELLEQLKYTGCVIKETLRINPPVPGGFRVALKTFELNGYQIPKGWNVIYSICDTHDVAEVFPNKEEFRPERFMAKASEDGSRFNYIPFGGGSRMCVGKEFAKVLLKIFLVELSQHCNWTLLNGPPTMKTGPTVYPVDNLPTKFSSRVSN</sequence>
<evidence type="ECO:0000256" key="9">
    <source>
        <dbReference type="ARBA" id="ARBA00023002"/>
    </source>
</evidence>
<dbReference type="Ensembl" id="ENSDCDT00010006268.1">
    <property type="protein sequence ID" value="ENSDCDP00010006057.1"/>
    <property type="gene ID" value="ENSDCDG00010002641.1"/>
</dbReference>
<dbReference type="PRINTS" id="PR00385">
    <property type="entry name" value="P450"/>
</dbReference>
<dbReference type="PANTHER" id="PTHR24286">
    <property type="entry name" value="CYTOCHROME P450 26"/>
    <property type="match status" value="1"/>
</dbReference>
<name>A0AAY4AAT1_9TELE</name>
<comment type="catalytic activity">
    <reaction evidence="15">
        <text>all-trans-retinoate + reduced [NADPH--hemoprotein reductase] + O2 = all-trans-(4S)-hydroxyretinoate + oxidized [NADPH--hemoprotein reductase] + H2O + H(+)</text>
        <dbReference type="Rhea" id="RHEA:51492"/>
        <dbReference type="Rhea" id="RHEA-COMP:11964"/>
        <dbReference type="Rhea" id="RHEA-COMP:11965"/>
        <dbReference type="ChEBI" id="CHEBI:15377"/>
        <dbReference type="ChEBI" id="CHEBI:15378"/>
        <dbReference type="ChEBI" id="CHEBI:15379"/>
        <dbReference type="ChEBI" id="CHEBI:35291"/>
        <dbReference type="ChEBI" id="CHEBI:57618"/>
        <dbReference type="ChEBI" id="CHEBI:58210"/>
        <dbReference type="ChEBI" id="CHEBI:134185"/>
    </reaction>
    <physiologicalReaction direction="left-to-right" evidence="15">
        <dbReference type="Rhea" id="RHEA:51493"/>
    </physiologicalReaction>
</comment>
<evidence type="ECO:0000313" key="18">
    <source>
        <dbReference type="Ensembl" id="ENSDCDP00010006057.1"/>
    </source>
</evidence>
<dbReference type="GO" id="GO:0020037">
    <property type="term" value="F:heme binding"/>
    <property type="evidence" value="ECO:0007669"/>
    <property type="project" value="InterPro"/>
</dbReference>
<evidence type="ECO:0000256" key="11">
    <source>
        <dbReference type="ARBA" id="ARBA00023033"/>
    </source>
</evidence>
<dbReference type="GO" id="GO:0005506">
    <property type="term" value="F:iron ion binding"/>
    <property type="evidence" value="ECO:0007669"/>
    <property type="project" value="InterPro"/>
</dbReference>
<evidence type="ECO:0000256" key="1">
    <source>
        <dbReference type="ARBA" id="ARBA00001971"/>
    </source>
</evidence>
<keyword evidence="12" id="KW-0443">Lipid metabolism</keyword>
<dbReference type="GO" id="GO:0016125">
    <property type="term" value="P:sterol metabolic process"/>
    <property type="evidence" value="ECO:0007669"/>
    <property type="project" value="TreeGrafter"/>
</dbReference>
<keyword evidence="19" id="KW-1185">Reference proteome</keyword>
<evidence type="ECO:0000313" key="19">
    <source>
        <dbReference type="Proteomes" id="UP000694580"/>
    </source>
</evidence>
<dbReference type="InterPro" id="IPR002401">
    <property type="entry name" value="Cyt_P450_E_grp-I"/>
</dbReference>
<comment type="similarity">
    <text evidence="4 17">Belongs to the cytochrome P450 family.</text>
</comment>
<comment type="subcellular location">
    <subcellularLocation>
        <location evidence="3">Endoplasmic reticulum membrane</location>
        <topology evidence="3">Peripheral membrane protein</topology>
    </subcellularLocation>
    <subcellularLocation>
        <location evidence="2">Microsome membrane</location>
        <topology evidence="2">Peripheral membrane protein</topology>
    </subcellularLocation>
</comment>
<keyword evidence="13" id="KW-0472">Membrane</keyword>
<dbReference type="Pfam" id="PF00067">
    <property type="entry name" value="p450"/>
    <property type="match status" value="1"/>
</dbReference>
<comment type="cofactor">
    <cofactor evidence="1 16">
        <name>heme</name>
        <dbReference type="ChEBI" id="CHEBI:30413"/>
    </cofactor>
</comment>
<keyword evidence="8" id="KW-0492">Microsome</keyword>
<keyword evidence="11 17" id="KW-0503">Monooxygenase</keyword>
<evidence type="ECO:0000256" key="3">
    <source>
        <dbReference type="ARBA" id="ARBA00004406"/>
    </source>
</evidence>
<keyword evidence="10 16" id="KW-0408">Iron</keyword>
<dbReference type="GO" id="GO:0005789">
    <property type="term" value="C:endoplasmic reticulum membrane"/>
    <property type="evidence" value="ECO:0007669"/>
    <property type="project" value="UniProtKB-SubCell"/>
</dbReference>
<evidence type="ECO:0000256" key="5">
    <source>
        <dbReference type="ARBA" id="ARBA00022617"/>
    </source>
</evidence>
<dbReference type="InterPro" id="IPR017972">
    <property type="entry name" value="Cyt_P450_CS"/>
</dbReference>
<dbReference type="SUPFAM" id="SSF48264">
    <property type="entry name" value="Cytochrome P450"/>
    <property type="match status" value="1"/>
</dbReference>
<evidence type="ECO:0000256" key="4">
    <source>
        <dbReference type="ARBA" id="ARBA00010617"/>
    </source>
</evidence>
<accession>A0AAY4AAT1</accession>
<dbReference type="GO" id="GO:0008401">
    <property type="term" value="F:retinoic acid 4-hydroxylase activity"/>
    <property type="evidence" value="ECO:0007669"/>
    <property type="project" value="UniProtKB-ARBA"/>
</dbReference>
<reference evidence="18" key="3">
    <citation type="submission" date="2025-09" db="UniProtKB">
        <authorList>
            <consortium name="Ensembl"/>
        </authorList>
    </citation>
    <scope>IDENTIFICATION</scope>
</reference>
<evidence type="ECO:0000256" key="14">
    <source>
        <dbReference type="ARBA" id="ARBA00040248"/>
    </source>
</evidence>
<dbReference type="PROSITE" id="PS00086">
    <property type="entry name" value="CYTOCHROME_P450"/>
    <property type="match status" value="1"/>
</dbReference>
<evidence type="ECO:0000256" key="17">
    <source>
        <dbReference type="RuleBase" id="RU000461"/>
    </source>
</evidence>
<reference evidence="18" key="2">
    <citation type="submission" date="2025-08" db="UniProtKB">
        <authorList>
            <consortium name="Ensembl"/>
        </authorList>
    </citation>
    <scope>IDENTIFICATION</scope>
</reference>
<keyword evidence="5 16" id="KW-0349">Heme</keyword>
<evidence type="ECO:0000256" key="8">
    <source>
        <dbReference type="ARBA" id="ARBA00022848"/>
    </source>
</evidence>
<evidence type="ECO:0000256" key="10">
    <source>
        <dbReference type="ARBA" id="ARBA00023004"/>
    </source>
</evidence>
<dbReference type="Gene3D" id="1.10.630.10">
    <property type="entry name" value="Cytochrome P450"/>
    <property type="match status" value="1"/>
</dbReference>